<dbReference type="PROSITE" id="PS00755">
    <property type="entry name" value="SECY_1"/>
    <property type="match status" value="1"/>
</dbReference>
<comment type="caution">
    <text evidence="14">The sequence shown here is derived from an EMBL/GenBank/DDBJ whole genome shotgun (WGS) entry which is preliminary data.</text>
</comment>
<organism evidence="14 15">
    <name type="scientific">Candidatus Liptonbacteria bacterium GWC1_60_9</name>
    <dbReference type="NCBI Taxonomy" id="1798645"/>
    <lineage>
        <taxon>Bacteria</taxon>
        <taxon>Candidatus Liptoniibacteriota</taxon>
    </lineage>
</organism>
<evidence type="ECO:0000256" key="11">
    <source>
        <dbReference type="RuleBase" id="RU000537"/>
    </source>
</evidence>
<dbReference type="NCBIfam" id="TIGR00967">
    <property type="entry name" value="3a0501s007"/>
    <property type="match status" value="1"/>
</dbReference>
<dbReference type="GO" id="GO:0043952">
    <property type="term" value="P:protein transport by the Sec complex"/>
    <property type="evidence" value="ECO:0007669"/>
    <property type="project" value="UniProtKB-UniRule"/>
</dbReference>
<dbReference type="InterPro" id="IPR026593">
    <property type="entry name" value="SecY"/>
</dbReference>
<feature type="transmembrane region" description="Helical" evidence="10">
    <location>
        <begin position="210"/>
        <end position="228"/>
    </location>
</feature>
<evidence type="ECO:0000256" key="12">
    <source>
        <dbReference type="RuleBase" id="RU003484"/>
    </source>
</evidence>
<feature type="transmembrane region" description="Helical" evidence="10">
    <location>
        <begin position="177"/>
        <end position="198"/>
    </location>
</feature>
<evidence type="ECO:0000256" key="9">
    <source>
        <dbReference type="ARBA" id="ARBA00039733"/>
    </source>
</evidence>
<dbReference type="InterPro" id="IPR023201">
    <property type="entry name" value="SecY_dom_sf"/>
</dbReference>
<evidence type="ECO:0000256" key="13">
    <source>
        <dbReference type="RuleBase" id="RU004349"/>
    </source>
</evidence>
<keyword evidence="5 10" id="KW-0653">Protein transport</keyword>
<dbReference type="FunFam" id="1.10.3370.10:FF:000001">
    <property type="entry name" value="Preprotein translocase subunit SecY"/>
    <property type="match status" value="1"/>
</dbReference>
<dbReference type="Proteomes" id="UP000176349">
    <property type="component" value="Unassembled WGS sequence"/>
</dbReference>
<dbReference type="InterPro" id="IPR030659">
    <property type="entry name" value="SecY_CS"/>
</dbReference>
<keyword evidence="3 10" id="KW-0813">Transport</keyword>
<feature type="transmembrane region" description="Helical" evidence="10">
    <location>
        <begin position="78"/>
        <end position="95"/>
    </location>
</feature>
<evidence type="ECO:0000256" key="4">
    <source>
        <dbReference type="ARBA" id="ARBA00022692"/>
    </source>
</evidence>
<comment type="function">
    <text evidence="10 11">The central subunit of the protein translocation channel SecYEG. Consists of two halves formed by TMs 1-5 and 6-10. These two domains form a lateral gate at the front which open onto the bilayer between TMs 2 and 7, and are clamped together by SecE at the back. The channel is closed by both a pore ring composed of hydrophobic SecY resides and a short helix (helix 2A) on the extracellular side of the membrane which forms a plug. The plug probably moves laterally to allow the channel to open. The ring and the pore may move independently.</text>
</comment>
<keyword evidence="6 10" id="KW-1133">Transmembrane helix</keyword>
<dbReference type="PRINTS" id="PR00303">
    <property type="entry name" value="SECYTRNLCASE"/>
</dbReference>
<dbReference type="PIRSF" id="PIRSF004557">
    <property type="entry name" value="SecY"/>
    <property type="match status" value="1"/>
</dbReference>
<evidence type="ECO:0000256" key="8">
    <source>
        <dbReference type="ARBA" id="ARBA00023136"/>
    </source>
</evidence>
<dbReference type="GO" id="GO:0005886">
    <property type="term" value="C:plasma membrane"/>
    <property type="evidence" value="ECO:0007669"/>
    <property type="project" value="UniProtKB-SubCell"/>
</dbReference>
<dbReference type="PANTHER" id="PTHR10906">
    <property type="entry name" value="SECY/SEC61-ALPHA FAMILY MEMBER"/>
    <property type="match status" value="1"/>
</dbReference>
<comment type="similarity">
    <text evidence="2 10 13">Belongs to the SecY/SEC61-alpha family.</text>
</comment>
<feature type="transmembrane region" description="Helical" evidence="10">
    <location>
        <begin position="386"/>
        <end position="408"/>
    </location>
</feature>
<reference evidence="14 15" key="1">
    <citation type="journal article" date="2016" name="Nat. Commun.">
        <title>Thousands of microbial genomes shed light on interconnected biogeochemical processes in an aquifer system.</title>
        <authorList>
            <person name="Anantharaman K."/>
            <person name="Brown C.T."/>
            <person name="Hug L.A."/>
            <person name="Sharon I."/>
            <person name="Castelle C.J."/>
            <person name="Probst A.J."/>
            <person name="Thomas B.C."/>
            <person name="Singh A."/>
            <person name="Wilkins M.J."/>
            <person name="Karaoz U."/>
            <person name="Brodie E.L."/>
            <person name="Williams K.H."/>
            <person name="Hubbard S.S."/>
            <person name="Banfield J.F."/>
        </authorList>
    </citation>
    <scope>NUCLEOTIDE SEQUENCE [LARGE SCALE GENOMIC DNA]</scope>
</reference>
<keyword evidence="8 10" id="KW-0472">Membrane</keyword>
<feature type="transmembrane region" description="Helical" evidence="10">
    <location>
        <begin position="146"/>
        <end position="165"/>
    </location>
</feature>
<dbReference type="GO" id="GO:0006605">
    <property type="term" value="P:protein targeting"/>
    <property type="evidence" value="ECO:0007669"/>
    <property type="project" value="UniProtKB-UniRule"/>
</dbReference>
<evidence type="ECO:0000256" key="5">
    <source>
        <dbReference type="ARBA" id="ARBA00022927"/>
    </source>
</evidence>
<keyword evidence="10" id="KW-1003">Cell membrane</keyword>
<feature type="transmembrane region" description="Helical" evidence="10">
    <location>
        <begin position="18"/>
        <end position="41"/>
    </location>
</feature>
<dbReference type="AlphaFoldDB" id="A0A1G2C9A0"/>
<feature type="transmembrane region" description="Helical" evidence="10">
    <location>
        <begin position="308"/>
        <end position="328"/>
    </location>
</feature>
<keyword evidence="4 10" id="KW-0812">Transmembrane</keyword>
<evidence type="ECO:0000256" key="6">
    <source>
        <dbReference type="ARBA" id="ARBA00022989"/>
    </source>
</evidence>
<dbReference type="InterPro" id="IPR002208">
    <property type="entry name" value="SecY/SEC61-alpha"/>
</dbReference>
<feature type="transmembrane region" description="Helical" evidence="10">
    <location>
        <begin position="265"/>
        <end position="288"/>
    </location>
</feature>
<dbReference type="Gene3D" id="1.10.3370.10">
    <property type="entry name" value="SecY subunit domain"/>
    <property type="match status" value="1"/>
</dbReference>
<evidence type="ECO:0000256" key="7">
    <source>
        <dbReference type="ARBA" id="ARBA00023010"/>
    </source>
</evidence>
<dbReference type="Pfam" id="PF00344">
    <property type="entry name" value="SecY"/>
    <property type="match status" value="1"/>
</dbReference>
<dbReference type="EMBL" id="MHKV01000018">
    <property type="protein sequence ID" value="OGY97230.1"/>
    <property type="molecule type" value="Genomic_DNA"/>
</dbReference>
<keyword evidence="7 10" id="KW-0811">Translocation</keyword>
<evidence type="ECO:0000256" key="1">
    <source>
        <dbReference type="ARBA" id="ARBA00004141"/>
    </source>
</evidence>
<proteinExistence type="inferred from homology"/>
<sequence>MLGTALQVFRIAELRNKIVTVLGLLVVFRLFAAIPISGVDVEQLRNFFSSNQLLGFLNIFSGGGLSNLSVAMLGVGPYITATIIMQLLTMVFPNLKKLYYEEGPAGRAKFNRISRYLTVPLAALQGYGFLNLLISQNVLQPLDLFGMIRNVVLIITGTLILMWLGEIITERKIGNGISLIIFAGIVSGLPQYFTQLYFQLRTATFEDPTKYLVFALVSVLVIAGVVFINEGERKVPISYARRVRGTKLFGGVSSYLPLKVNQAGVIPIIFAISLLLFPQFFAQMLSPFSPALSATLTGVVTRAFNNPFIYSFFYFALVVVFTFFYTSVTFDPKEISKNLQTGGGFIPGIRPGAPTGEFLQKVINRITLPGAIFLGAIAVLPTLSQAVIGGPLFQVGGIALLIVVAVALETMRQIDSQLTVREYEGL</sequence>
<comment type="subunit">
    <text evidence="10">Component of the Sec protein translocase complex. Heterotrimer consisting of SecY, SecE and SecG subunits. The heterotrimers can form oligomers, although 1 heterotrimer is thought to be able to translocate proteins. Interacts with the ribosome. Interacts with SecDF, and other proteins may be involved. Interacts with SecA.</text>
</comment>
<dbReference type="HAMAP" id="MF_01465">
    <property type="entry name" value="SecY"/>
    <property type="match status" value="1"/>
</dbReference>
<accession>A0A1G2C9A0</accession>
<evidence type="ECO:0000313" key="15">
    <source>
        <dbReference type="Proteomes" id="UP000176349"/>
    </source>
</evidence>
<evidence type="ECO:0000256" key="2">
    <source>
        <dbReference type="ARBA" id="ARBA00005751"/>
    </source>
</evidence>
<dbReference type="PROSITE" id="PS00756">
    <property type="entry name" value="SECY_2"/>
    <property type="match status" value="1"/>
</dbReference>
<evidence type="ECO:0000256" key="3">
    <source>
        <dbReference type="ARBA" id="ARBA00022448"/>
    </source>
</evidence>
<protein>
    <recommendedName>
        <fullName evidence="9 10">Protein translocase subunit SecY</fullName>
    </recommendedName>
</protein>
<gene>
    <name evidence="10" type="primary">secY</name>
    <name evidence="14" type="ORF">A2128_01260</name>
</gene>
<feature type="transmembrane region" description="Helical" evidence="10">
    <location>
        <begin position="362"/>
        <end position="380"/>
    </location>
</feature>
<feature type="transmembrane region" description="Helical" evidence="10">
    <location>
        <begin position="116"/>
        <end position="134"/>
    </location>
</feature>
<dbReference type="GO" id="GO:0065002">
    <property type="term" value="P:intracellular protein transmembrane transport"/>
    <property type="evidence" value="ECO:0007669"/>
    <property type="project" value="UniProtKB-UniRule"/>
</dbReference>
<evidence type="ECO:0000313" key="14">
    <source>
        <dbReference type="EMBL" id="OGY97230.1"/>
    </source>
</evidence>
<comment type="subcellular location">
    <subcellularLocation>
        <location evidence="10">Cell membrane</location>
        <topology evidence="10">Multi-pass membrane protein</topology>
    </subcellularLocation>
    <subcellularLocation>
        <location evidence="1 12">Membrane</location>
        <topology evidence="1 12">Multi-pass membrane protein</topology>
    </subcellularLocation>
</comment>
<name>A0A1G2C9A0_9BACT</name>
<dbReference type="SUPFAM" id="SSF103491">
    <property type="entry name" value="Preprotein translocase SecY subunit"/>
    <property type="match status" value="1"/>
</dbReference>
<evidence type="ECO:0000256" key="10">
    <source>
        <dbReference type="HAMAP-Rule" id="MF_01465"/>
    </source>
</evidence>